<evidence type="ECO:0000313" key="2">
    <source>
        <dbReference type="Proteomes" id="UP000647587"/>
    </source>
</evidence>
<evidence type="ECO:0000313" key="1">
    <source>
        <dbReference type="EMBL" id="GGK43084.1"/>
    </source>
</evidence>
<proteinExistence type="predicted"/>
<organism evidence="1 2">
    <name type="scientific">Deinococcus malanensis</name>
    <dbReference type="NCBI Taxonomy" id="1706855"/>
    <lineage>
        <taxon>Bacteria</taxon>
        <taxon>Thermotogati</taxon>
        <taxon>Deinococcota</taxon>
        <taxon>Deinococci</taxon>
        <taxon>Deinococcales</taxon>
        <taxon>Deinococcaceae</taxon>
        <taxon>Deinococcus</taxon>
    </lineage>
</organism>
<dbReference type="EMBL" id="BMPP01000036">
    <property type="protein sequence ID" value="GGK43084.1"/>
    <property type="molecule type" value="Genomic_DNA"/>
</dbReference>
<protein>
    <submittedName>
        <fullName evidence="1">Uncharacterized protein</fullName>
    </submittedName>
</protein>
<dbReference type="RefSeq" id="WP_189012132.1">
    <property type="nucleotide sequence ID" value="NZ_BMPP01000036.1"/>
</dbReference>
<keyword evidence="2" id="KW-1185">Reference proteome</keyword>
<gene>
    <name evidence="1" type="ORF">GCM10008955_41070</name>
</gene>
<name>A0ABQ2F1Z3_9DEIO</name>
<accession>A0ABQ2F1Z3</accession>
<comment type="caution">
    <text evidence="1">The sequence shown here is derived from an EMBL/GenBank/DDBJ whole genome shotgun (WGS) entry which is preliminary data.</text>
</comment>
<dbReference type="Proteomes" id="UP000647587">
    <property type="component" value="Unassembled WGS sequence"/>
</dbReference>
<reference evidence="2" key="1">
    <citation type="journal article" date="2019" name="Int. J. Syst. Evol. Microbiol.">
        <title>The Global Catalogue of Microorganisms (GCM) 10K type strain sequencing project: providing services to taxonomists for standard genome sequencing and annotation.</title>
        <authorList>
            <consortium name="The Broad Institute Genomics Platform"/>
            <consortium name="The Broad Institute Genome Sequencing Center for Infectious Disease"/>
            <person name="Wu L."/>
            <person name="Ma J."/>
        </authorList>
    </citation>
    <scope>NUCLEOTIDE SEQUENCE [LARGE SCALE GENOMIC DNA]</scope>
    <source>
        <strain evidence="2">JCM 30331</strain>
    </source>
</reference>
<sequence>MQATLILGGRPTATYTLRRIGQSITITTTQGDRTYDEGTLANIHHGTHFTDVQITPPASAAPWDGQ</sequence>